<name>A0AAD6HVC0_9EURO</name>
<sequence>MNPRPKRHVSPRRPHAAPSTSPRTLEALWERLGLQVPKPECKSPDKVRQEASSMVDKIFINYETLHGILIRHEGTIRKRWTKRNRVQRLKVLLSAWPNMPLYHRPDFNALQKDISWDQKASPKYRDSFMCPYINREDLLPTKALLLLLNARGRHPPSHFATADVQAMSLGVVTFVLSCTRLDDYIMILSGIEDNTRDYGRLVALGEHLDADDWMCWQKQFSPGEGLLILEAQERLLTGLVQCCRQLLQDIPESNLTSDEFPVLPEPDLKSESEVSGFESLGIMAAEAPYRLPIKFDLPSVHSLLSAKASATEDHIWALREDPDFFLTVLVETNDHRVEFMKDPHGKVHPSVRGPLKHIIGSDVTSSVIAHAYIVLEIFSELSRQAKDLVSLQAKYAADISPTKDLPKEFSDALNRFRYHLDQAISSELRILRITSMASPSLRRFFTRQPSLEPHQKAYVVKKKTGTKKTKVEGKLLYLLGILWSDSQQLFIAGLPVIMDELERLIQSEKEARELLSPYVFSVIGDLSILSQCLNQFAHFLPWARTLDCIIAEEEDNLEEGYMKRTDARAGIVKALTNGRGGYDEALSLGDPSGGRFAYPIEKRRTRENVEALRKAESNLDSFWAAIDRITIAKTEDLSSTALHALISQPRPLQRTPEWVEAEKPSTVTRTTSEKPEPDVDTLIKPFSKFYSDTPTKKVDSVQAKVKVKTRGKEHDPTLAKEPEELQQPATADSQLNLAVDARALKAFRTIFFNPSTTSNPGEVQWTEFLHAMTSLGFAVTKMYGSAWQFEPTRPGMERNIQFHEPHPHSKLAFRVARRYGRRLSRAYGWSGETFVLAEN</sequence>
<dbReference type="EMBL" id="JAQJAN010000002">
    <property type="protein sequence ID" value="KAJ5738910.1"/>
    <property type="molecule type" value="Genomic_DNA"/>
</dbReference>
<reference evidence="2" key="2">
    <citation type="submission" date="2023-01" db="EMBL/GenBank/DDBJ databases">
        <authorList>
            <person name="Petersen C."/>
        </authorList>
    </citation>
    <scope>NUCLEOTIDE SEQUENCE</scope>
    <source>
        <strain evidence="2">IBT 17514</strain>
    </source>
</reference>
<comment type="caution">
    <text evidence="2">The sequence shown here is derived from an EMBL/GenBank/DDBJ whole genome shotgun (WGS) entry which is preliminary data.</text>
</comment>
<reference evidence="2" key="1">
    <citation type="journal article" date="2023" name="IMA Fungus">
        <title>Comparative genomic study of the Penicillium genus elucidates a diverse pangenome and 15 lateral gene transfer events.</title>
        <authorList>
            <person name="Petersen C."/>
            <person name="Sorensen T."/>
            <person name="Nielsen M.R."/>
            <person name="Sondergaard T.E."/>
            <person name="Sorensen J.L."/>
            <person name="Fitzpatrick D.A."/>
            <person name="Frisvad J.C."/>
            <person name="Nielsen K.L."/>
        </authorList>
    </citation>
    <scope>NUCLEOTIDE SEQUENCE</scope>
    <source>
        <strain evidence="2">IBT 17514</strain>
    </source>
</reference>
<keyword evidence="3" id="KW-1185">Reference proteome</keyword>
<proteinExistence type="predicted"/>
<feature type="compositionally biased region" description="Basic and acidic residues" evidence="1">
    <location>
        <begin position="710"/>
        <end position="723"/>
    </location>
</feature>
<dbReference type="Proteomes" id="UP001215712">
    <property type="component" value="Unassembled WGS sequence"/>
</dbReference>
<evidence type="ECO:0000256" key="1">
    <source>
        <dbReference type="SAM" id="MobiDB-lite"/>
    </source>
</evidence>
<feature type="compositionally biased region" description="Basic residues" evidence="1">
    <location>
        <begin position="1"/>
        <end position="15"/>
    </location>
</feature>
<organism evidence="2 3">
    <name type="scientific">Penicillium malachiteum</name>
    <dbReference type="NCBI Taxonomy" id="1324776"/>
    <lineage>
        <taxon>Eukaryota</taxon>
        <taxon>Fungi</taxon>
        <taxon>Dikarya</taxon>
        <taxon>Ascomycota</taxon>
        <taxon>Pezizomycotina</taxon>
        <taxon>Eurotiomycetes</taxon>
        <taxon>Eurotiomycetidae</taxon>
        <taxon>Eurotiales</taxon>
        <taxon>Aspergillaceae</taxon>
        <taxon>Penicillium</taxon>
    </lineage>
</organism>
<gene>
    <name evidence="2" type="ORF">N7493_002065</name>
</gene>
<dbReference type="PANTHER" id="PTHR40788:SF2">
    <property type="entry name" value="CLR5 DOMAIN-CONTAINING PROTEIN"/>
    <property type="match status" value="1"/>
</dbReference>
<evidence type="ECO:0000313" key="2">
    <source>
        <dbReference type="EMBL" id="KAJ5738910.1"/>
    </source>
</evidence>
<accession>A0AAD6HVC0</accession>
<dbReference type="AlphaFoldDB" id="A0AAD6HVC0"/>
<feature type="region of interest" description="Disordered" evidence="1">
    <location>
        <begin position="1"/>
        <end position="22"/>
    </location>
</feature>
<protein>
    <submittedName>
        <fullName evidence="2">Uncharacterized protein</fullName>
    </submittedName>
</protein>
<feature type="region of interest" description="Disordered" evidence="1">
    <location>
        <begin position="705"/>
        <end position="730"/>
    </location>
</feature>
<evidence type="ECO:0000313" key="3">
    <source>
        <dbReference type="Proteomes" id="UP001215712"/>
    </source>
</evidence>
<dbReference type="PANTHER" id="PTHR40788">
    <property type="entry name" value="CLR5 DOMAIN-CONTAINING PROTEIN-RELATED"/>
    <property type="match status" value="1"/>
</dbReference>